<comment type="similarity">
    <text evidence="1">Belongs to the IS150/IS1296 orfA family.</text>
</comment>
<name>A0ABS0TBB6_9STAP</name>
<keyword evidence="5" id="KW-1185">Reference proteome</keyword>
<dbReference type="InterPro" id="IPR010921">
    <property type="entry name" value="Trp_repressor/repl_initiator"/>
</dbReference>
<dbReference type="Gene3D" id="1.10.10.10">
    <property type="entry name" value="Winged helix-like DNA-binding domain superfamily/Winged helix DNA-binding domain"/>
    <property type="match status" value="1"/>
</dbReference>
<gene>
    <name evidence="4" type="ORF">HHH54_10875</name>
</gene>
<accession>A0ABS0TBB6</accession>
<proteinExistence type="inferred from homology"/>
<evidence type="ECO:0000256" key="1">
    <source>
        <dbReference type="ARBA" id="ARBA00038232"/>
    </source>
</evidence>
<dbReference type="InterPro" id="IPR052057">
    <property type="entry name" value="IS150/IS1296_orfA-like"/>
</dbReference>
<feature type="domain" description="Insertion element IS150 protein InsJ-like helix-turn-helix" evidence="3">
    <location>
        <begin position="9"/>
        <end position="53"/>
    </location>
</feature>
<comment type="caution">
    <text evidence="4">The sequence shown here is derived from an EMBL/GenBank/DDBJ whole genome shotgun (WGS) entry which is preliminary data.</text>
</comment>
<sequence length="174" mass="20822">MNKSYSLDFKLKILQEYKSGQLGYGLLAKKYNIHQSYIERWVYQYDTFGIQGLTFGMTKRKYSKEEKYEIIEYRLEHHLSYKETAKIFNIPNPSLIAQWQKKFNEYGILGLKPKPKGRVSKAMKNKKSESSNQPLNETEREELERLRYENKLLEIQIELEKKLQSLARKNQTKK</sequence>
<dbReference type="EMBL" id="JABANU010000057">
    <property type="protein sequence ID" value="MBI5976051.1"/>
    <property type="molecule type" value="Genomic_DNA"/>
</dbReference>
<protein>
    <submittedName>
        <fullName evidence="4">Transposase</fullName>
    </submittedName>
</protein>
<evidence type="ECO:0000259" key="3">
    <source>
        <dbReference type="Pfam" id="PF13518"/>
    </source>
</evidence>
<evidence type="ECO:0000313" key="4">
    <source>
        <dbReference type="EMBL" id="MBI5976051.1"/>
    </source>
</evidence>
<dbReference type="RefSeq" id="WP_198618811.1">
    <property type="nucleotide sequence ID" value="NZ_JABANU010000057.1"/>
</dbReference>
<feature type="compositionally biased region" description="Basic residues" evidence="2">
    <location>
        <begin position="115"/>
        <end position="125"/>
    </location>
</feature>
<dbReference type="SUPFAM" id="SSF48295">
    <property type="entry name" value="TrpR-like"/>
    <property type="match status" value="2"/>
</dbReference>
<dbReference type="Gene3D" id="1.10.10.60">
    <property type="entry name" value="Homeodomain-like"/>
    <property type="match status" value="1"/>
</dbReference>
<dbReference type="PANTHER" id="PTHR33795">
    <property type="entry name" value="INSERTION ELEMENT IS150 PROTEIN INSJ"/>
    <property type="match status" value="1"/>
</dbReference>
<dbReference type="InterPro" id="IPR036388">
    <property type="entry name" value="WH-like_DNA-bd_sf"/>
</dbReference>
<dbReference type="InterPro" id="IPR055247">
    <property type="entry name" value="InsJ-like_HTH"/>
</dbReference>
<reference evidence="4 5" key="1">
    <citation type="submission" date="2020-04" db="EMBL/GenBank/DDBJ databases">
        <title>Staphylococcus species from domestic dog.</title>
        <authorList>
            <person name="Paterson G.K."/>
        </authorList>
    </citation>
    <scope>NUCLEOTIDE SEQUENCE [LARGE SCALE GENOMIC DNA]</scope>
    <source>
        <strain evidence="4 5">H16/1A</strain>
    </source>
</reference>
<feature type="domain" description="Insertion element IS150 protein InsJ-like helix-turn-helix" evidence="3">
    <location>
        <begin position="66"/>
        <end position="118"/>
    </location>
</feature>
<dbReference type="Pfam" id="PF13518">
    <property type="entry name" value="HTH_28"/>
    <property type="match status" value="2"/>
</dbReference>
<dbReference type="PANTHER" id="PTHR33795:SF1">
    <property type="entry name" value="INSERTION ELEMENT IS150 PROTEIN INSJ"/>
    <property type="match status" value="1"/>
</dbReference>
<evidence type="ECO:0000313" key="5">
    <source>
        <dbReference type="Proteomes" id="UP000751852"/>
    </source>
</evidence>
<organism evidence="4 5">
    <name type="scientific">Staphylococcus canis</name>
    <dbReference type="NCBI Taxonomy" id="2724942"/>
    <lineage>
        <taxon>Bacteria</taxon>
        <taxon>Bacillati</taxon>
        <taxon>Bacillota</taxon>
        <taxon>Bacilli</taxon>
        <taxon>Bacillales</taxon>
        <taxon>Staphylococcaceae</taxon>
        <taxon>Staphylococcus</taxon>
    </lineage>
</organism>
<evidence type="ECO:0000256" key="2">
    <source>
        <dbReference type="SAM" id="MobiDB-lite"/>
    </source>
</evidence>
<dbReference type="Proteomes" id="UP000751852">
    <property type="component" value="Unassembled WGS sequence"/>
</dbReference>
<feature type="region of interest" description="Disordered" evidence="2">
    <location>
        <begin position="115"/>
        <end position="141"/>
    </location>
</feature>